<proteinExistence type="predicted"/>
<name>A0ABT3WCR9_9PROT</name>
<dbReference type="Proteomes" id="UP001165633">
    <property type="component" value="Unassembled WGS sequence"/>
</dbReference>
<protein>
    <submittedName>
        <fullName evidence="1">Porin</fullName>
    </submittedName>
</protein>
<reference evidence="1" key="1">
    <citation type="submission" date="2022-07" db="EMBL/GenBank/DDBJ databases">
        <title>Bombella genomes.</title>
        <authorList>
            <person name="Harer L."/>
            <person name="Styblova S."/>
            <person name="Ehrmann M."/>
        </authorList>
    </citation>
    <scope>NUCLEOTIDE SEQUENCE</scope>
    <source>
        <strain evidence="1">TMW 2.2559</strain>
    </source>
</reference>
<gene>
    <name evidence="1" type="ORF">NQF87_07790</name>
</gene>
<organism evidence="1 2">
    <name type="scientific">Bombella dulcis</name>
    <dbReference type="NCBI Taxonomy" id="2967339"/>
    <lineage>
        <taxon>Bacteria</taxon>
        <taxon>Pseudomonadati</taxon>
        <taxon>Pseudomonadota</taxon>
        <taxon>Alphaproteobacteria</taxon>
        <taxon>Acetobacterales</taxon>
        <taxon>Acetobacteraceae</taxon>
        <taxon>Bombella</taxon>
    </lineage>
</organism>
<keyword evidence="2" id="KW-1185">Reference proteome</keyword>
<evidence type="ECO:0000313" key="2">
    <source>
        <dbReference type="Proteomes" id="UP001165633"/>
    </source>
</evidence>
<accession>A0ABT3WCR9</accession>
<evidence type="ECO:0000313" key="1">
    <source>
        <dbReference type="EMBL" id="MCX5616869.1"/>
    </source>
</evidence>
<dbReference type="RefSeq" id="WP_266127844.1">
    <property type="nucleotide sequence ID" value="NZ_JANIDV010000005.1"/>
</dbReference>
<dbReference type="InterPro" id="IPR011486">
    <property type="entry name" value="BBP2"/>
</dbReference>
<comment type="caution">
    <text evidence="1">The sequence shown here is derived from an EMBL/GenBank/DDBJ whole genome shotgun (WGS) entry which is preliminary data.</text>
</comment>
<dbReference type="Pfam" id="PF07642">
    <property type="entry name" value="BBP2"/>
    <property type="match status" value="1"/>
</dbReference>
<sequence>MRHWRYFVMMMGLCGGADLGLEGAQAAPSEQGGPVQATLASSAASGMAASSPAPVAASSAVQPATVPSAGKSWFSDIDVGLQIEGGAMANTGHPENGMNFGQLLQSHSDTAMLNQVALTVTKPVDPIGGGYGLGANIQMLYGSDARAYIITGISDRWLDHHRYQLTPIQANIALHMPWLTKDGLDMQLGILSSPMGVEVLNPAGRAFYTMSYTAQYSNPFEHVGFYGQWHLNSHYAVLFGMDAGNQKSFGRGNNNGEPAGYVGFNASQLAGGALSVTYLLRVGPEDPRRLLGSHRAHEAQRFWNDINATWQINPEWSLTAEATQVHDEGLDANTWSGVVWGAYAATPTLTFNARAEVYRDSTGQFVVQYPEDTGYGRSLLGLSARTYTAPATTYGDLSFNAVWRPNIGHHVKLLQIRPEIRFDRSLNNTRPFADFRHQNRILIGGDVTLGF</sequence>
<dbReference type="EMBL" id="JANIDV010000005">
    <property type="protein sequence ID" value="MCX5616869.1"/>
    <property type="molecule type" value="Genomic_DNA"/>
</dbReference>